<comment type="similarity">
    <text evidence="1">Belongs to the glycosyl hydrolase 3 family.</text>
</comment>
<organism evidence="6 7">
    <name type="scientific">Friedmanniomyces endolithicus</name>
    <dbReference type="NCBI Taxonomy" id="329885"/>
    <lineage>
        <taxon>Eukaryota</taxon>
        <taxon>Fungi</taxon>
        <taxon>Dikarya</taxon>
        <taxon>Ascomycota</taxon>
        <taxon>Pezizomycotina</taxon>
        <taxon>Dothideomycetes</taxon>
        <taxon>Dothideomycetidae</taxon>
        <taxon>Mycosphaerellales</taxon>
        <taxon>Teratosphaeriaceae</taxon>
        <taxon>Friedmanniomyces</taxon>
    </lineage>
</organism>
<feature type="non-terminal residue" evidence="6">
    <location>
        <position position="1"/>
    </location>
</feature>
<dbReference type="Gene3D" id="3.20.20.300">
    <property type="entry name" value="Glycoside hydrolase, family 3, N-terminal domain"/>
    <property type="match status" value="1"/>
</dbReference>
<evidence type="ECO:0000313" key="6">
    <source>
        <dbReference type="EMBL" id="KAK0945017.1"/>
    </source>
</evidence>
<keyword evidence="3" id="KW-0325">Glycoprotein</keyword>
<evidence type="ECO:0000256" key="1">
    <source>
        <dbReference type="ARBA" id="ARBA00005336"/>
    </source>
</evidence>
<dbReference type="GO" id="GO:0009254">
    <property type="term" value="P:peptidoglycan turnover"/>
    <property type="evidence" value="ECO:0007669"/>
    <property type="project" value="TreeGrafter"/>
</dbReference>
<evidence type="ECO:0000259" key="5">
    <source>
        <dbReference type="Pfam" id="PF00933"/>
    </source>
</evidence>
<dbReference type="Pfam" id="PF00933">
    <property type="entry name" value="Glyco_hydro_3"/>
    <property type="match status" value="1"/>
</dbReference>
<accession>A0AAN6JXG9</accession>
<dbReference type="SUPFAM" id="SSF51445">
    <property type="entry name" value="(Trans)glycosidases"/>
    <property type="match status" value="1"/>
</dbReference>
<reference evidence="6" key="1">
    <citation type="submission" date="2023-06" db="EMBL/GenBank/DDBJ databases">
        <title>Black Yeasts Isolated from many extreme environments.</title>
        <authorList>
            <person name="Coleine C."/>
            <person name="Stajich J.E."/>
            <person name="Selbmann L."/>
        </authorList>
    </citation>
    <scope>NUCLEOTIDE SEQUENCE</scope>
    <source>
        <strain evidence="6">CCFEE 5200</strain>
    </source>
</reference>
<dbReference type="PANTHER" id="PTHR30480">
    <property type="entry name" value="BETA-HEXOSAMINIDASE-RELATED"/>
    <property type="match status" value="1"/>
</dbReference>
<keyword evidence="2" id="KW-0378">Hydrolase</keyword>
<evidence type="ECO:0000256" key="4">
    <source>
        <dbReference type="ARBA" id="ARBA00023295"/>
    </source>
</evidence>
<dbReference type="Proteomes" id="UP001175353">
    <property type="component" value="Unassembled WGS sequence"/>
</dbReference>
<dbReference type="AlphaFoldDB" id="A0AAN6JXG9"/>
<dbReference type="PANTHER" id="PTHR30480:SF8">
    <property type="entry name" value="PUTATIVE (AFU_ORTHOLOGUE AFUA_8G04060)-RELATED"/>
    <property type="match status" value="1"/>
</dbReference>
<sequence length="91" mass="9681">AEQTTQLVLELQQCARDAGHPVPLAIGLDQENGGVNSLFDEIYIRQYPSAMGLAATGSRKLAYEVAKATAEEIATCGINLMMGPCLDVLTN</sequence>
<evidence type="ECO:0000313" key="7">
    <source>
        <dbReference type="Proteomes" id="UP001175353"/>
    </source>
</evidence>
<keyword evidence="4" id="KW-0326">Glycosidase</keyword>
<dbReference type="InterPro" id="IPR036962">
    <property type="entry name" value="Glyco_hydro_3_N_sf"/>
</dbReference>
<dbReference type="EMBL" id="JAUJLE010002458">
    <property type="protein sequence ID" value="KAK0945017.1"/>
    <property type="molecule type" value="Genomic_DNA"/>
</dbReference>
<dbReference type="GO" id="GO:0005975">
    <property type="term" value="P:carbohydrate metabolic process"/>
    <property type="evidence" value="ECO:0007669"/>
    <property type="project" value="InterPro"/>
</dbReference>
<feature type="non-terminal residue" evidence="6">
    <location>
        <position position="91"/>
    </location>
</feature>
<dbReference type="InterPro" id="IPR001764">
    <property type="entry name" value="Glyco_hydro_3_N"/>
</dbReference>
<dbReference type="GO" id="GO:0004553">
    <property type="term" value="F:hydrolase activity, hydrolyzing O-glycosyl compounds"/>
    <property type="evidence" value="ECO:0007669"/>
    <property type="project" value="InterPro"/>
</dbReference>
<name>A0AAN6JXG9_9PEZI</name>
<dbReference type="InterPro" id="IPR050226">
    <property type="entry name" value="NagZ_Beta-hexosaminidase"/>
</dbReference>
<proteinExistence type="inferred from homology"/>
<dbReference type="InterPro" id="IPR017853">
    <property type="entry name" value="GH"/>
</dbReference>
<keyword evidence="7" id="KW-1185">Reference proteome</keyword>
<feature type="domain" description="Glycoside hydrolase family 3 N-terminal" evidence="5">
    <location>
        <begin position="2"/>
        <end position="89"/>
    </location>
</feature>
<evidence type="ECO:0000256" key="3">
    <source>
        <dbReference type="ARBA" id="ARBA00023180"/>
    </source>
</evidence>
<evidence type="ECO:0000256" key="2">
    <source>
        <dbReference type="ARBA" id="ARBA00022801"/>
    </source>
</evidence>
<comment type="caution">
    <text evidence="6">The sequence shown here is derived from an EMBL/GenBank/DDBJ whole genome shotgun (WGS) entry which is preliminary data.</text>
</comment>
<protein>
    <recommendedName>
        <fullName evidence="5">Glycoside hydrolase family 3 N-terminal domain-containing protein</fullName>
    </recommendedName>
</protein>
<gene>
    <name evidence="6" type="ORF">LTR91_027164</name>
</gene>